<comment type="caution">
    <text evidence="1">The sequence shown here is derived from an EMBL/GenBank/DDBJ whole genome shotgun (WGS) entry which is preliminary data.</text>
</comment>
<accession>A0ACC2NCH5</accession>
<name>A0ACC2NCH5_9HYME</name>
<evidence type="ECO:0000313" key="2">
    <source>
        <dbReference type="Proteomes" id="UP001239111"/>
    </source>
</evidence>
<keyword evidence="2" id="KW-1185">Reference proteome</keyword>
<sequence>MRNSSTRGQNARTFTVSEIDPSKITPEQLKKVTKSIVVPRIISDVVVLSQMRSVHKNDENDDIISEGYIVPTQNAQSLKFNDEIGEICDDSSSVKISPELDRNIVQKLLSSPHDKDSVSDAQNNNSTIFSDVEMENTPNEDPKIATKFFETQAITTYKLLGKLEEIPVDAGIWGKDFDTVAHTQGIICIGGVVKDAPRLQNSDIVGNKVVGGITNGLKLIEINSPEDQKVNHILKGETMKVIGAILKESCRLHVIKVSDASDIRMPRVIITDLQHFLNARSYV</sequence>
<gene>
    <name evidence="1" type="ORF">QAD02_000042</name>
</gene>
<reference evidence="1" key="1">
    <citation type="submission" date="2023-04" db="EMBL/GenBank/DDBJ databases">
        <title>A chromosome-level genome assembly of the parasitoid wasp Eretmocerus hayati.</title>
        <authorList>
            <person name="Zhong Y."/>
            <person name="Liu S."/>
            <person name="Liu Y."/>
        </authorList>
    </citation>
    <scope>NUCLEOTIDE SEQUENCE</scope>
    <source>
        <strain evidence="1">ZJU_SS_LIU_2023</strain>
    </source>
</reference>
<dbReference type="Proteomes" id="UP001239111">
    <property type="component" value="Chromosome 3"/>
</dbReference>
<organism evidence="1 2">
    <name type="scientific">Eretmocerus hayati</name>
    <dbReference type="NCBI Taxonomy" id="131215"/>
    <lineage>
        <taxon>Eukaryota</taxon>
        <taxon>Metazoa</taxon>
        <taxon>Ecdysozoa</taxon>
        <taxon>Arthropoda</taxon>
        <taxon>Hexapoda</taxon>
        <taxon>Insecta</taxon>
        <taxon>Pterygota</taxon>
        <taxon>Neoptera</taxon>
        <taxon>Endopterygota</taxon>
        <taxon>Hymenoptera</taxon>
        <taxon>Apocrita</taxon>
        <taxon>Proctotrupomorpha</taxon>
        <taxon>Chalcidoidea</taxon>
        <taxon>Aphelinidae</taxon>
        <taxon>Aphelininae</taxon>
        <taxon>Eretmocerus</taxon>
    </lineage>
</organism>
<proteinExistence type="predicted"/>
<dbReference type="EMBL" id="CM056743">
    <property type="protein sequence ID" value="KAJ8668783.1"/>
    <property type="molecule type" value="Genomic_DNA"/>
</dbReference>
<protein>
    <submittedName>
        <fullName evidence="1">Uncharacterized protein</fullName>
    </submittedName>
</protein>
<evidence type="ECO:0000313" key="1">
    <source>
        <dbReference type="EMBL" id="KAJ8668783.1"/>
    </source>
</evidence>